<protein>
    <recommendedName>
        <fullName evidence="4">DUF3566 domain-containing protein</fullName>
    </recommendedName>
</protein>
<feature type="transmembrane region" description="Helical" evidence="1">
    <location>
        <begin position="12"/>
        <end position="33"/>
    </location>
</feature>
<comment type="caution">
    <text evidence="2">The sequence shown here is derived from an EMBL/GenBank/DDBJ whole genome shotgun (WGS) entry which is preliminary data.</text>
</comment>
<keyword evidence="1" id="KW-1133">Transmembrane helix</keyword>
<dbReference type="RefSeq" id="WP_152761709.1">
    <property type="nucleotide sequence ID" value="NZ_WHLY01000002.1"/>
</dbReference>
<keyword evidence="3" id="KW-1185">Reference proteome</keyword>
<proteinExistence type="predicted"/>
<evidence type="ECO:0000313" key="3">
    <source>
        <dbReference type="Proteomes" id="UP000479293"/>
    </source>
</evidence>
<evidence type="ECO:0000313" key="2">
    <source>
        <dbReference type="EMBL" id="MPR35013.1"/>
    </source>
</evidence>
<name>A0A7C9FYV5_9BACT</name>
<accession>A0A7C9FYV5</accession>
<organism evidence="2 3">
    <name type="scientific">Salmonirosea aquatica</name>
    <dbReference type="NCBI Taxonomy" id="2654236"/>
    <lineage>
        <taxon>Bacteria</taxon>
        <taxon>Pseudomonadati</taxon>
        <taxon>Bacteroidota</taxon>
        <taxon>Cytophagia</taxon>
        <taxon>Cytophagales</taxon>
        <taxon>Spirosomataceae</taxon>
        <taxon>Salmonirosea</taxon>
    </lineage>
</organism>
<feature type="transmembrane region" description="Helical" evidence="1">
    <location>
        <begin position="53"/>
        <end position="86"/>
    </location>
</feature>
<keyword evidence="1" id="KW-0472">Membrane</keyword>
<dbReference type="EMBL" id="WHLY01000002">
    <property type="protein sequence ID" value="MPR35013.1"/>
    <property type="molecule type" value="Genomic_DNA"/>
</dbReference>
<reference evidence="2 3" key="1">
    <citation type="submission" date="2019-10" db="EMBL/GenBank/DDBJ databases">
        <title>Draft Genome Sequence of Cytophagaceae sp. SJW1-29.</title>
        <authorList>
            <person name="Choi A."/>
        </authorList>
    </citation>
    <scope>NUCLEOTIDE SEQUENCE [LARGE SCALE GENOMIC DNA]</scope>
    <source>
        <strain evidence="2 3">SJW1-29</strain>
    </source>
</reference>
<evidence type="ECO:0000256" key="1">
    <source>
        <dbReference type="SAM" id="Phobius"/>
    </source>
</evidence>
<sequence length="99" mass="10549">MKKEITRFDVGSVALMAGTVMAVVSLLFCLLFFSVLSMPFTGKSLGGYERGLVFGGGIFFVILVPIIYGVVGMISGALSAVVYNFVAGRIGGIKIYIRE</sequence>
<keyword evidence="1" id="KW-0812">Transmembrane</keyword>
<dbReference type="AlphaFoldDB" id="A0A7C9FYV5"/>
<dbReference type="Proteomes" id="UP000479293">
    <property type="component" value="Unassembled WGS sequence"/>
</dbReference>
<evidence type="ECO:0008006" key="4">
    <source>
        <dbReference type="Google" id="ProtNLM"/>
    </source>
</evidence>
<gene>
    <name evidence="2" type="ORF">GBK04_17045</name>
</gene>